<organism evidence="1 2">
    <name type="scientific">Prunus armeniaca</name>
    <name type="common">Apricot</name>
    <name type="synonym">Armeniaca vulgaris</name>
    <dbReference type="NCBI Taxonomy" id="36596"/>
    <lineage>
        <taxon>Eukaryota</taxon>
        <taxon>Viridiplantae</taxon>
        <taxon>Streptophyta</taxon>
        <taxon>Embryophyta</taxon>
        <taxon>Tracheophyta</taxon>
        <taxon>Spermatophyta</taxon>
        <taxon>Magnoliopsida</taxon>
        <taxon>eudicotyledons</taxon>
        <taxon>Gunneridae</taxon>
        <taxon>Pentapetalae</taxon>
        <taxon>rosids</taxon>
        <taxon>fabids</taxon>
        <taxon>Rosales</taxon>
        <taxon>Rosaceae</taxon>
        <taxon>Amygdaloideae</taxon>
        <taxon>Amygdaleae</taxon>
        <taxon>Prunus</taxon>
    </lineage>
</organism>
<proteinExistence type="predicted"/>
<dbReference type="AlphaFoldDB" id="A0A6J5XVG7"/>
<protein>
    <submittedName>
        <fullName evidence="1">Uncharacterized protein</fullName>
    </submittedName>
</protein>
<sequence length="88" mass="10360">MPKTHLIWARDIGWARGEYGRAEQLSKIAARFCSKRGWRLRLRPRLFRWARPEKAGHTRCGRTARMELEIAAGIGEVRDRDVEAWRSQ</sequence>
<dbReference type="EMBL" id="CAEKKB010000007">
    <property type="protein sequence ID" value="CAB4316327.1"/>
    <property type="molecule type" value="Genomic_DNA"/>
</dbReference>
<keyword evidence="2" id="KW-1185">Reference proteome</keyword>
<name>A0A6J5XVG7_PRUAR</name>
<evidence type="ECO:0000313" key="2">
    <source>
        <dbReference type="Proteomes" id="UP000507245"/>
    </source>
</evidence>
<accession>A0A6J5XVG7</accession>
<gene>
    <name evidence="1" type="ORF">ORAREDHAP_LOCUS41439</name>
</gene>
<evidence type="ECO:0000313" key="1">
    <source>
        <dbReference type="EMBL" id="CAB4316327.1"/>
    </source>
</evidence>
<dbReference type="Proteomes" id="UP000507245">
    <property type="component" value="Unassembled WGS sequence"/>
</dbReference>
<reference evidence="2" key="1">
    <citation type="journal article" date="2020" name="Genome Biol.">
        <title>Gamete binning: chromosome-level and haplotype-resolved genome assembly enabled by high-throughput single-cell sequencing of gamete genomes.</title>
        <authorList>
            <person name="Campoy J.A."/>
            <person name="Sun H."/>
            <person name="Goel M."/>
            <person name="Jiao W.-B."/>
            <person name="Folz-Donahue K."/>
            <person name="Wang N."/>
            <person name="Rubio M."/>
            <person name="Liu C."/>
            <person name="Kukat C."/>
            <person name="Ruiz D."/>
            <person name="Huettel B."/>
            <person name="Schneeberger K."/>
        </authorList>
    </citation>
    <scope>NUCLEOTIDE SEQUENCE [LARGE SCALE GENOMIC DNA]</scope>
    <source>
        <strain evidence="2">cv. Rojo Pasion</strain>
    </source>
</reference>